<protein>
    <submittedName>
        <fullName evidence="1">Uncharacterized protein</fullName>
    </submittedName>
</protein>
<sequence>MRHPHKIDRLNKQNNKGKRILIKNHKQFTKQKGGYFRYKKVGLFTCIFAKQDADLHKDLKKMHFCKKN</sequence>
<organism evidence="1 2">
    <name type="scientific">Paenibacillus bovis</name>
    <dbReference type="NCBI Taxonomy" id="1616788"/>
    <lineage>
        <taxon>Bacteria</taxon>
        <taxon>Bacillati</taxon>
        <taxon>Bacillota</taxon>
        <taxon>Bacilli</taxon>
        <taxon>Bacillales</taxon>
        <taxon>Paenibacillaceae</taxon>
        <taxon>Paenibacillus</taxon>
    </lineage>
</organism>
<dbReference type="EMBL" id="CP013023">
    <property type="protein sequence ID" value="ANF97698.1"/>
    <property type="molecule type" value="Genomic_DNA"/>
</dbReference>
<evidence type="ECO:0000313" key="1">
    <source>
        <dbReference type="EMBL" id="ANF97698.1"/>
    </source>
</evidence>
<dbReference type="STRING" id="1616788.AR543_17915"/>
<keyword evidence="2" id="KW-1185">Reference proteome</keyword>
<dbReference type="AlphaFoldDB" id="A0A172ZJC8"/>
<accession>A0A172ZJC8</accession>
<reference evidence="2" key="1">
    <citation type="submission" date="2015-10" db="EMBL/GenBank/DDBJ databases">
        <title>Genome of Paenibacillus bovis sp. nov.</title>
        <authorList>
            <person name="Wu Z."/>
            <person name="Gao C."/>
            <person name="Liu Z."/>
            <person name="Zheng H."/>
        </authorList>
    </citation>
    <scope>NUCLEOTIDE SEQUENCE [LARGE SCALE GENOMIC DNA]</scope>
    <source>
        <strain evidence="2">BD3526</strain>
    </source>
</reference>
<reference evidence="1 2" key="2">
    <citation type="journal article" date="2016" name="Int. J. Syst. Evol. Microbiol.">
        <title>Paenibacillus bovis sp. nov., isolated from raw yak (Bos grunniens) milk.</title>
        <authorList>
            <person name="Gao C."/>
            <person name="Han J."/>
            <person name="Liu Z."/>
            <person name="Xu X."/>
            <person name="Hang F."/>
            <person name="Wu Z."/>
        </authorList>
    </citation>
    <scope>NUCLEOTIDE SEQUENCE [LARGE SCALE GENOMIC DNA]</scope>
    <source>
        <strain evidence="1 2">BD3526</strain>
    </source>
</reference>
<gene>
    <name evidence="1" type="ORF">AR543_17915</name>
</gene>
<proteinExistence type="predicted"/>
<dbReference type="KEGG" id="pbv:AR543_17915"/>
<name>A0A172ZJC8_9BACL</name>
<evidence type="ECO:0000313" key="2">
    <source>
        <dbReference type="Proteomes" id="UP000078148"/>
    </source>
</evidence>
<dbReference type="Proteomes" id="UP000078148">
    <property type="component" value="Chromosome"/>
</dbReference>